<name>A0A9P6QG24_9FUNG</name>
<evidence type="ECO:0000313" key="2">
    <source>
        <dbReference type="EMBL" id="KAG0265130.1"/>
    </source>
</evidence>
<feature type="compositionally biased region" description="Polar residues" evidence="1">
    <location>
        <begin position="165"/>
        <end position="175"/>
    </location>
</feature>
<dbReference type="AlphaFoldDB" id="A0A9P6QG24"/>
<feature type="region of interest" description="Disordered" evidence="1">
    <location>
        <begin position="162"/>
        <end position="258"/>
    </location>
</feature>
<feature type="compositionally biased region" description="Acidic residues" evidence="1">
    <location>
        <begin position="81"/>
        <end position="99"/>
    </location>
</feature>
<gene>
    <name evidence="2" type="ORF">DFQ27_000805</name>
</gene>
<feature type="compositionally biased region" description="Polar residues" evidence="1">
    <location>
        <begin position="204"/>
        <end position="228"/>
    </location>
</feature>
<protein>
    <submittedName>
        <fullName evidence="2">Uncharacterized protein</fullName>
    </submittedName>
</protein>
<organism evidence="2 3">
    <name type="scientific">Actinomortierella ambigua</name>
    <dbReference type="NCBI Taxonomy" id="1343610"/>
    <lineage>
        <taxon>Eukaryota</taxon>
        <taxon>Fungi</taxon>
        <taxon>Fungi incertae sedis</taxon>
        <taxon>Mucoromycota</taxon>
        <taxon>Mortierellomycotina</taxon>
        <taxon>Mortierellomycetes</taxon>
        <taxon>Mortierellales</taxon>
        <taxon>Mortierellaceae</taxon>
        <taxon>Actinomortierella</taxon>
    </lineage>
</organism>
<proteinExistence type="predicted"/>
<dbReference type="EMBL" id="JAAAJB010000122">
    <property type="protein sequence ID" value="KAG0265130.1"/>
    <property type="molecule type" value="Genomic_DNA"/>
</dbReference>
<accession>A0A9P6QG24</accession>
<sequence>MPAPIANALNPAEHKLSLSPNNRRESIKLVEYGSSDDSDDGDPLSPLHHHHHHHHQHHHQMSADRQNTDDREAAANSRMEQEEEDEAKDTGEVELESLELADGAGRDVTRRRSQTSAAVAGKKRQSSGLESSDENPPASTPLEKIKRTSDGALRDDAATAATKAIGQSSIQQETTNQDKRGGATAMTVGSTARSAIRTPAVTARVTTPLATKNTRSRGAQQSCSSIENKQAALRSVRGPSQGAVAEKTRGRQKEDNTIEEDIQSVCDPPIDADDLQRAGNAETEYSLLSTGRLQRALQSGKPQNLLVAIVRSHSFNVSEEGLHLWVEVLSPIDSCKNIPASLRWKGKPLLCMLDVTMTESVLGKGKSTIQRMIQDDEKFKKVGAVS</sequence>
<feature type="compositionally biased region" description="Basic residues" evidence="1">
    <location>
        <begin position="47"/>
        <end position="60"/>
    </location>
</feature>
<reference evidence="2" key="1">
    <citation type="journal article" date="2020" name="Fungal Divers.">
        <title>Resolving the Mortierellaceae phylogeny through synthesis of multi-gene phylogenetics and phylogenomics.</title>
        <authorList>
            <person name="Vandepol N."/>
            <person name="Liber J."/>
            <person name="Desiro A."/>
            <person name="Na H."/>
            <person name="Kennedy M."/>
            <person name="Barry K."/>
            <person name="Grigoriev I.V."/>
            <person name="Miller A.N."/>
            <person name="O'Donnell K."/>
            <person name="Stajich J.E."/>
            <person name="Bonito G."/>
        </authorList>
    </citation>
    <scope>NUCLEOTIDE SEQUENCE</scope>
    <source>
        <strain evidence="2">BC1065</strain>
    </source>
</reference>
<feature type="compositionally biased region" description="Basic and acidic residues" evidence="1">
    <location>
        <begin position="246"/>
        <end position="256"/>
    </location>
</feature>
<feature type="compositionally biased region" description="Basic and acidic residues" evidence="1">
    <location>
        <begin position="12"/>
        <end position="28"/>
    </location>
</feature>
<evidence type="ECO:0000256" key="1">
    <source>
        <dbReference type="SAM" id="MobiDB-lite"/>
    </source>
</evidence>
<dbReference type="Proteomes" id="UP000807716">
    <property type="component" value="Unassembled WGS sequence"/>
</dbReference>
<feature type="region of interest" description="Disordered" evidence="1">
    <location>
        <begin position="1"/>
        <end position="150"/>
    </location>
</feature>
<evidence type="ECO:0000313" key="3">
    <source>
        <dbReference type="Proteomes" id="UP000807716"/>
    </source>
</evidence>
<comment type="caution">
    <text evidence="2">The sequence shown here is derived from an EMBL/GenBank/DDBJ whole genome shotgun (WGS) entry which is preliminary data.</text>
</comment>
<keyword evidence="3" id="KW-1185">Reference proteome</keyword>